<dbReference type="EMBL" id="JANAKD010000232">
    <property type="protein sequence ID" value="KAJ3495963.1"/>
    <property type="molecule type" value="Genomic_DNA"/>
</dbReference>
<proteinExistence type="predicted"/>
<protein>
    <submittedName>
        <fullName evidence="1">Uncharacterized protein</fullName>
    </submittedName>
</protein>
<sequence>MADFKRKRADSARSPSRRPPPVRLPCPSWVMSTRSDVHIAKDRSWFGDDYKTISSFIHGPLKDERAPVIGVGTVILTVKVSPDATNRDRSEVKLCNVLHTPDSICNIIGTPIFEKYHISLQPGLDNVGTIALKDNTPVGHFRLPALNIYELRLAGPPIGPRVGASPFEPDSRILVIAKWPEWERDKWERRLDEIRDASSAGNTRDNGSVEFWDRVSNDERHWVRKTYGNEFKFMGAMRFDIKDERDRQEGLRLMRTLIKKEGGLHIIGNAAADAGLNTARKPEQATGSQESSSGDKGFKIARILEAEPNRVARAPTGPRHMEPSPNDKGKQNAPNNQANNQPNKAAPKPAKNKGPQEPTANGKGSQSAPNSKAQTAKNGAGNPAKNNQQHKPAASDTNRQVGRSAMAETAVNGVPLGPPRTPGVAPAASGFATTCLGRCQ</sequence>
<gene>
    <name evidence="1" type="ORF">NLG97_g3016</name>
</gene>
<keyword evidence="2" id="KW-1185">Reference proteome</keyword>
<name>A0ACC1QZ99_9HYPO</name>
<reference evidence="1" key="1">
    <citation type="submission" date="2022-07" db="EMBL/GenBank/DDBJ databases">
        <title>Genome Sequence of Lecanicillium saksenae.</title>
        <authorList>
            <person name="Buettner E."/>
        </authorList>
    </citation>
    <scope>NUCLEOTIDE SEQUENCE</scope>
    <source>
        <strain evidence="1">VT-O1</strain>
    </source>
</reference>
<accession>A0ACC1QZ99</accession>
<dbReference type="Proteomes" id="UP001148737">
    <property type="component" value="Unassembled WGS sequence"/>
</dbReference>
<organism evidence="1 2">
    <name type="scientific">Lecanicillium saksenae</name>
    <dbReference type="NCBI Taxonomy" id="468837"/>
    <lineage>
        <taxon>Eukaryota</taxon>
        <taxon>Fungi</taxon>
        <taxon>Dikarya</taxon>
        <taxon>Ascomycota</taxon>
        <taxon>Pezizomycotina</taxon>
        <taxon>Sordariomycetes</taxon>
        <taxon>Hypocreomycetidae</taxon>
        <taxon>Hypocreales</taxon>
        <taxon>Cordycipitaceae</taxon>
        <taxon>Lecanicillium</taxon>
    </lineage>
</organism>
<evidence type="ECO:0000313" key="2">
    <source>
        <dbReference type="Proteomes" id="UP001148737"/>
    </source>
</evidence>
<comment type="caution">
    <text evidence="1">The sequence shown here is derived from an EMBL/GenBank/DDBJ whole genome shotgun (WGS) entry which is preliminary data.</text>
</comment>
<evidence type="ECO:0000313" key="1">
    <source>
        <dbReference type="EMBL" id="KAJ3495963.1"/>
    </source>
</evidence>